<dbReference type="STRING" id="1893.SAMN02787144_102158"/>
<reference evidence="3 4" key="1">
    <citation type="submission" date="2016-11" db="EMBL/GenBank/DDBJ databases">
        <authorList>
            <person name="Jaros S."/>
            <person name="Januszkiewicz K."/>
            <person name="Wedrychowicz H."/>
        </authorList>
    </citation>
    <scope>NUCLEOTIDE SEQUENCE [LARGE SCALE GENOMIC DNA]</scope>
    <source>
        <strain evidence="3 4">OK807</strain>
    </source>
</reference>
<accession>A0A1K2EQN7</accession>
<dbReference type="InterPro" id="IPR023393">
    <property type="entry name" value="START-like_dom_sf"/>
</dbReference>
<dbReference type="OrthoDB" id="9803476at2"/>
<organism evidence="3 4">
    <name type="scientific">Streptomyces atratus</name>
    <dbReference type="NCBI Taxonomy" id="1893"/>
    <lineage>
        <taxon>Bacteria</taxon>
        <taxon>Bacillati</taxon>
        <taxon>Actinomycetota</taxon>
        <taxon>Actinomycetes</taxon>
        <taxon>Kitasatosporales</taxon>
        <taxon>Streptomycetaceae</taxon>
        <taxon>Streptomyces</taxon>
    </lineage>
</organism>
<proteinExistence type="inferred from homology"/>
<protein>
    <submittedName>
        <fullName evidence="3">Activator of Hsp90 ATPase homolog 1-like protein</fullName>
    </submittedName>
</protein>
<dbReference type="RefSeq" id="WP_072488118.1">
    <property type="nucleotide sequence ID" value="NZ_CP108276.1"/>
</dbReference>
<dbReference type="Proteomes" id="UP000181909">
    <property type="component" value="Unassembled WGS sequence"/>
</dbReference>
<dbReference type="Pfam" id="PF08327">
    <property type="entry name" value="AHSA1"/>
    <property type="match status" value="1"/>
</dbReference>
<dbReference type="AlphaFoldDB" id="A0A1K2EQN7"/>
<gene>
    <name evidence="3" type="ORF">SAMN02787144_102158</name>
</gene>
<dbReference type="InterPro" id="IPR013538">
    <property type="entry name" value="ASHA1/2-like_C"/>
</dbReference>
<name>A0A1K2EQN7_STRAR</name>
<comment type="similarity">
    <text evidence="1">Belongs to the AHA1 family.</text>
</comment>
<evidence type="ECO:0000259" key="2">
    <source>
        <dbReference type="Pfam" id="PF08327"/>
    </source>
</evidence>
<evidence type="ECO:0000313" key="3">
    <source>
        <dbReference type="EMBL" id="SFY37466.1"/>
    </source>
</evidence>
<dbReference type="Gene3D" id="3.30.530.20">
    <property type="match status" value="1"/>
</dbReference>
<feature type="domain" description="Activator of Hsp90 ATPase homologue 1/2-like C-terminal" evidence="2">
    <location>
        <begin position="30"/>
        <end position="148"/>
    </location>
</feature>
<evidence type="ECO:0000313" key="4">
    <source>
        <dbReference type="Proteomes" id="UP000181909"/>
    </source>
</evidence>
<dbReference type="EMBL" id="FPJO01000021">
    <property type="protein sequence ID" value="SFY37466.1"/>
    <property type="molecule type" value="Genomic_DNA"/>
</dbReference>
<sequence>MTDATPVIEPGTSETHGDLHTLRFTLRLPHPVPRVWAAVASSGGLRGWLAAADPFEPRVGGAITLRWLNTDQEGRATVASGTVTAWDVERVAEYTLEGLHGRIRFHLEPPRGDHVLLRFTNGFRGDDELRLDCLAGWHDHFGYLVDALDGYPADWSKWTPVRWAGLREEYVAAER</sequence>
<evidence type="ECO:0000256" key="1">
    <source>
        <dbReference type="ARBA" id="ARBA00006817"/>
    </source>
</evidence>
<dbReference type="SUPFAM" id="SSF55961">
    <property type="entry name" value="Bet v1-like"/>
    <property type="match status" value="1"/>
</dbReference>